<dbReference type="EMBL" id="CM046104">
    <property type="protein sequence ID" value="KAI8424642.1"/>
    <property type="molecule type" value="Genomic_DNA"/>
</dbReference>
<proteinExistence type="predicted"/>
<dbReference type="Proteomes" id="UP001064048">
    <property type="component" value="Chromosome 4"/>
</dbReference>
<gene>
    <name evidence="1" type="ORF">MSG28_003069</name>
</gene>
<sequence length="149" mass="16804">MKLIIYSVVYCCLVLGLFFTFVYLMTVLDPGLVELADRAAAMVRADRGEAEPEPPDTTLLARCASPYEISDRVKKLVNANGFVRCWLSRANLTWPLCMGPKPPSTLLLKSEFQAHSNNKWVKFQQISHRGDGLICSLRRKNERAPMTLT</sequence>
<organism evidence="1 2">
    <name type="scientific">Choristoneura fumiferana</name>
    <name type="common">Spruce budworm moth</name>
    <name type="synonym">Archips fumiferana</name>
    <dbReference type="NCBI Taxonomy" id="7141"/>
    <lineage>
        <taxon>Eukaryota</taxon>
        <taxon>Metazoa</taxon>
        <taxon>Ecdysozoa</taxon>
        <taxon>Arthropoda</taxon>
        <taxon>Hexapoda</taxon>
        <taxon>Insecta</taxon>
        <taxon>Pterygota</taxon>
        <taxon>Neoptera</taxon>
        <taxon>Endopterygota</taxon>
        <taxon>Lepidoptera</taxon>
        <taxon>Glossata</taxon>
        <taxon>Ditrysia</taxon>
        <taxon>Tortricoidea</taxon>
        <taxon>Tortricidae</taxon>
        <taxon>Tortricinae</taxon>
        <taxon>Choristoneura</taxon>
    </lineage>
</organism>
<protein>
    <submittedName>
        <fullName evidence="1">Uncharacterized protein</fullName>
    </submittedName>
</protein>
<accession>A0ACC0JKL0</accession>
<comment type="caution">
    <text evidence="1">The sequence shown here is derived from an EMBL/GenBank/DDBJ whole genome shotgun (WGS) entry which is preliminary data.</text>
</comment>
<evidence type="ECO:0000313" key="1">
    <source>
        <dbReference type="EMBL" id="KAI8424642.1"/>
    </source>
</evidence>
<reference evidence="1 2" key="1">
    <citation type="journal article" date="2022" name="Genome Biol. Evol.">
        <title>The Spruce Budworm Genome: Reconstructing the Evolutionary History of Antifreeze Proteins.</title>
        <authorList>
            <person name="Beliveau C."/>
            <person name="Gagne P."/>
            <person name="Picq S."/>
            <person name="Vernygora O."/>
            <person name="Keeling C.I."/>
            <person name="Pinkney K."/>
            <person name="Doucet D."/>
            <person name="Wen F."/>
            <person name="Johnston J.S."/>
            <person name="Maaroufi H."/>
            <person name="Boyle B."/>
            <person name="Laroche J."/>
            <person name="Dewar K."/>
            <person name="Juretic N."/>
            <person name="Blackburn G."/>
            <person name="Nisole A."/>
            <person name="Brunet B."/>
            <person name="Brandao M."/>
            <person name="Lumley L."/>
            <person name="Duan J."/>
            <person name="Quan G."/>
            <person name="Lucarotti C.J."/>
            <person name="Roe A.D."/>
            <person name="Sperling F.A.H."/>
            <person name="Levesque R.C."/>
            <person name="Cusson M."/>
        </authorList>
    </citation>
    <scope>NUCLEOTIDE SEQUENCE [LARGE SCALE GENOMIC DNA]</scope>
    <source>
        <strain evidence="1">Glfc:IPQL:Cfum</strain>
    </source>
</reference>
<keyword evidence="2" id="KW-1185">Reference proteome</keyword>
<evidence type="ECO:0000313" key="2">
    <source>
        <dbReference type="Proteomes" id="UP001064048"/>
    </source>
</evidence>
<name>A0ACC0JKL0_CHOFU</name>